<evidence type="ECO:0000256" key="6">
    <source>
        <dbReference type="ARBA" id="ARBA00023136"/>
    </source>
</evidence>
<reference evidence="8 9" key="1">
    <citation type="submission" date="2018-06" db="EMBL/GenBank/DDBJ databases">
        <title>Genomic Encyclopedia of Type Strains, Phase IV (KMG-IV): sequencing the most valuable type-strain genomes for metagenomic binning, comparative biology and taxonomic classification.</title>
        <authorList>
            <person name="Goeker M."/>
        </authorList>
    </citation>
    <scope>NUCLEOTIDE SEQUENCE [LARGE SCALE GENOMIC DNA]</scope>
    <source>
        <strain evidence="8 9">DSM 24875</strain>
    </source>
</reference>
<evidence type="ECO:0000313" key="8">
    <source>
        <dbReference type="EMBL" id="RBP15616.1"/>
    </source>
</evidence>
<evidence type="ECO:0008006" key="10">
    <source>
        <dbReference type="Google" id="ProtNLM"/>
    </source>
</evidence>
<feature type="transmembrane region" description="Helical" evidence="7">
    <location>
        <begin position="268"/>
        <end position="288"/>
    </location>
</feature>
<protein>
    <recommendedName>
        <fullName evidence="10">AEC family transporter</fullName>
    </recommendedName>
</protein>
<dbReference type="Pfam" id="PF03547">
    <property type="entry name" value="Mem_trans"/>
    <property type="match status" value="1"/>
</dbReference>
<feature type="transmembrane region" description="Helical" evidence="7">
    <location>
        <begin position="94"/>
        <end position="114"/>
    </location>
</feature>
<evidence type="ECO:0000256" key="7">
    <source>
        <dbReference type="SAM" id="Phobius"/>
    </source>
</evidence>
<keyword evidence="6 7" id="KW-0472">Membrane</keyword>
<proteinExistence type="predicted"/>
<dbReference type="Proteomes" id="UP000253529">
    <property type="component" value="Unassembled WGS sequence"/>
</dbReference>
<feature type="transmembrane region" description="Helical" evidence="7">
    <location>
        <begin position="37"/>
        <end position="56"/>
    </location>
</feature>
<evidence type="ECO:0000313" key="9">
    <source>
        <dbReference type="Proteomes" id="UP000253529"/>
    </source>
</evidence>
<evidence type="ECO:0000256" key="5">
    <source>
        <dbReference type="ARBA" id="ARBA00022989"/>
    </source>
</evidence>
<keyword evidence="9" id="KW-1185">Reference proteome</keyword>
<dbReference type="OrthoDB" id="3238001at2"/>
<feature type="transmembrane region" description="Helical" evidence="7">
    <location>
        <begin position="62"/>
        <end position="82"/>
    </location>
</feature>
<keyword evidence="2" id="KW-0813">Transport</keyword>
<keyword evidence="5 7" id="KW-1133">Transmembrane helix</keyword>
<feature type="transmembrane region" description="Helical" evidence="7">
    <location>
        <begin position="120"/>
        <end position="143"/>
    </location>
</feature>
<evidence type="ECO:0000256" key="1">
    <source>
        <dbReference type="ARBA" id="ARBA00004141"/>
    </source>
</evidence>
<feature type="transmembrane region" description="Helical" evidence="7">
    <location>
        <begin position="6"/>
        <end position="25"/>
    </location>
</feature>
<accession>A0A366FNB5</accession>
<feature type="transmembrane region" description="Helical" evidence="7">
    <location>
        <begin position="155"/>
        <end position="174"/>
    </location>
</feature>
<dbReference type="AlphaFoldDB" id="A0A366FNB5"/>
<evidence type="ECO:0000256" key="4">
    <source>
        <dbReference type="ARBA" id="ARBA00022692"/>
    </source>
</evidence>
<feature type="transmembrane region" description="Helical" evidence="7">
    <location>
        <begin position="238"/>
        <end position="256"/>
    </location>
</feature>
<dbReference type="EMBL" id="QNRK01000008">
    <property type="protein sequence ID" value="RBP15616.1"/>
    <property type="molecule type" value="Genomic_DNA"/>
</dbReference>
<dbReference type="GO" id="GO:0016020">
    <property type="term" value="C:membrane"/>
    <property type="evidence" value="ECO:0007669"/>
    <property type="project" value="UniProtKB-SubCell"/>
</dbReference>
<evidence type="ECO:0000256" key="3">
    <source>
        <dbReference type="ARBA" id="ARBA00022475"/>
    </source>
</evidence>
<evidence type="ECO:0000256" key="2">
    <source>
        <dbReference type="ARBA" id="ARBA00022448"/>
    </source>
</evidence>
<gene>
    <name evidence="8" type="ORF">DFR50_108173</name>
</gene>
<keyword evidence="4 7" id="KW-0812">Transmembrane</keyword>
<organism evidence="8 9">
    <name type="scientific">Roseiarcus fermentans</name>
    <dbReference type="NCBI Taxonomy" id="1473586"/>
    <lineage>
        <taxon>Bacteria</taxon>
        <taxon>Pseudomonadati</taxon>
        <taxon>Pseudomonadota</taxon>
        <taxon>Alphaproteobacteria</taxon>
        <taxon>Hyphomicrobiales</taxon>
        <taxon>Roseiarcaceae</taxon>
        <taxon>Roseiarcus</taxon>
    </lineage>
</organism>
<dbReference type="RefSeq" id="WP_113888911.1">
    <property type="nucleotide sequence ID" value="NZ_QNRK01000008.1"/>
</dbReference>
<comment type="subcellular location">
    <subcellularLocation>
        <location evidence="1">Membrane</location>
        <topology evidence="1">Multi-pass membrane protein</topology>
    </subcellularLocation>
</comment>
<dbReference type="PANTHER" id="PTHR36838:SF1">
    <property type="entry name" value="SLR1864 PROTEIN"/>
    <property type="match status" value="1"/>
</dbReference>
<dbReference type="PANTHER" id="PTHR36838">
    <property type="entry name" value="AUXIN EFFLUX CARRIER FAMILY PROTEIN"/>
    <property type="match status" value="1"/>
</dbReference>
<sequence length="291" mass="29905">MLAILLDVMGPVAVVAFVGFVWGRTRQPFDTPSFSMVATYVGTPCLIVDSLATSGLGADSLAAMGLGATLCTLIALAAGYALVTVSRQPMSTYLPASTFANCGNIGLPLALFAFGKDGLALAVAYLAVHGVFNFVIGQALAAGRFSLRETLASPLLWATALGAFLSVTGSALPAPLARAAHILGGLTIPMMLLALGWSLAQLRATSLAWPLAFSALRLVGGFAIGWGVALALGLTGTARGVLVIESAMPVAVYNYMFAARYDNRPEDVAGLVVVSTLISLIALPLFLATVV</sequence>
<dbReference type="InterPro" id="IPR004776">
    <property type="entry name" value="Mem_transp_PIN-like"/>
</dbReference>
<feature type="transmembrane region" description="Helical" evidence="7">
    <location>
        <begin position="180"/>
        <end position="200"/>
    </location>
</feature>
<name>A0A366FNB5_9HYPH</name>
<keyword evidence="3" id="KW-1003">Cell membrane</keyword>
<comment type="caution">
    <text evidence="8">The sequence shown here is derived from an EMBL/GenBank/DDBJ whole genome shotgun (WGS) entry which is preliminary data.</text>
</comment>
<dbReference type="GO" id="GO:0055085">
    <property type="term" value="P:transmembrane transport"/>
    <property type="evidence" value="ECO:0007669"/>
    <property type="project" value="InterPro"/>
</dbReference>
<feature type="transmembrane region" description="Helical" evidence="7">
    <location>
        <begin position="207"/>
        <end position="232"/>
    </location>
</feature>